<keyword evidence="2" id="KW-1185">Reference proteome</keyword>
<dbReference type="STRING" id="1400863.BN873_460007"/>
<name>W6MDP1_9GAMM</name>
<proteinExistence type="predicted"/>
<accession>W6MDP1</accession>
<reference evidence="1" key="1">
    <citation type="submission" date="2013-07" db="EMBL/GenBank/DDBJ databases">
        <authorList>
            <person name="McIlroy S."/>
        </authorList>
    </citation>
    <scope>NUCLEOTIDE SEQUENCE [LARGE SCALE GENOMIC DNA]</scope>
    <source>
        <strain evidence="1">Run_A_D11</strain>
    </source>
</reference>
<dbReference type="AlphaFoldDB" id="W6MDP1"/>
<evidence type="ECO:0000313" key="2">
    <source>
        <dbReference type="Proteomes" id="UP000035760"/>
    </source>
</evidence>
<comment type="caution">
    <text evidence="1">The sequence shown here is derived from an EMBL/GenBank/DDBJ whole genome shotgun (WGS) entry which is preliminary data.</text>
</comment>
<protein>
    <submittedName>
        <fullName evidence="1">Uncharacterized protein</fullName>
    </submittedName>
</protein>
<evidence type="ECO:0000313" key="1">
    <source>
        <dbReference type="EMBL" id="CDI03203.1"/>
    </source>
</evidence>
<reference evidence="1" key="2">
    <citation type="submission" date="2014-03" db="EMBL/GenBank/DDBJ databases">
        <title>Candidatus Competibacter-lineage genomes retrieved from metagenomes reveal functional metabolic diversity.</title>
        <authorList>
            <person name="McIlroy S.J."/>
            <person name="Albertsen M."/>
            <person name="Andresen E.K."/>
            <person name="Saunders A.M."/>
            <person name="Kristiansen R."/>
            <person name="Stokholm-Bjerregaard M."/>
            <person name="Nielsen K.L."/>
            <person name="Nielsen P.H."/>
        </authorList>
    </citation>
    <scope>NUCLEOTIDE SEQUENCE</scope>
    <source>
        <strain evidence="1">Run_A_D11</strain>
    </source>
</reference>
<dbReference type="Proteomes" id="UP000035760">
    <property type="component" value="Unassembled WGS sequence"/>
</dbReference>
<dbReference type="EMBL" id="CBTJ020000054">
    <property type="protein sequence ID" value="CDI03203.1"/>
    <property type="molecule type" value="Genomic_DNA"/>
</dbReference>
<gene>
    <name evidence="1" type="ORF">BN873_460007</name>
</gene>
<sequence>MNLMKADRVLQRHHAASLMAMQCAVRVSGLMGIGMIGSFRKGLDTYMLCLQHSASYVKNAHLGDTPEAVSAYADVMSECVEKSWQDYRNTLQIILLTQDEALIWASKIDRALTNV</sequence>
<organism evidence="1 2">
    <name type="scientific">Candidatus Competibacter denitrificans Run_A_D11</name>
    <dbReference type="NCBI Taxonomy" id="1400863"/>
    <lineage>
        <taxon>Bacteria</taxon>
        <taxon>Pseudomonadati</taxon>
        <taxon>Pseudomonadota</taxon>
        <taxon>Gammaproteobacteria</taxon>
        <taxon>Candidatus Competibacteraceae</taxon>
        <taxon>Candidatus Competibacter</taxon>
    </lineage>
</organism>